<gene>
    <name evidence="1" type="ORF">GV68_14620</name>
</gene>
<evidence type="ECO:0000313" key="2">
    <source>
        <dbReference type="Proteomes" id="UP000052167"/>
    </source>
</evidence>
<accession>A0A922T9X7</accession>
<dbReference type="EMBL" id="JOKJ01000029">
    <property type="protein sequence ID" value="KEQ03892.1"/>
    <property type="molecule type" value="Genomic_DNA"/>
</dbReference>
<keyword evidence="1" id="KW-0489">Methyltransferase</keyword>
<dbReference type="GO" id="GO:0008168">
    <property type="term" value="F:methyltransferase activity"/>
    <property type="evidence" value="ECO:0007669"/>
    <property type="project" value="UniProtKB-KW"/>
</dbReference>
<organism evidence="1 2">
    <name type="scientific">Pseudorhizobium pelagicum</name>
    <dbReference type="NCBI Taxonomy" id="1509405"/>
    <lineage>
        <taxon>Bacteria</taxon>
        <taxon>Pseudomonadati</taxon>
        <taxon>Pseudomonadota</taxon>
        <taxon>Alphaproteobacteria</taxon>
        <taxon>Hyphomicrobiales</taxon>
        <taxon>Rhizobiaceae</taxon>
        <taxon>Rhizobium/Agrobacterium group</taxon>
        <taxon>Pseudorhizobium</taxon>
    </lineage>
</organism>
<keyword evidence="1" id="KW-0808">Transferase</keyword>
<reference evidence="1 2" key="1">
    <citation type="submission" date="2014-06" db="EMBL/GenBank/DDBJ databases">
        <title>Rhizobium pelagicum/R2-400B4.</title>
        <authorList>
            <person name="Kimes N.E."/>
            <person name="Lopez-Perez M."/>
        </authorList>
    </citation>
    <scope>NUCLEOTIDE SEQUENCE [LARGE SCALE GENOMIC DNA]</scope>
    <source>
        <strain evidence="1 2">R2-400B4</strain>
    </source>
</reference>
<dbReference type="SUPFAM" id="SSF53335">
    <property type="entry name" value="S-adenosyl-L-methionine-dependent methyltransferases"/>
    <property type="match status" value="1"/>
</dbReference>
<protein>
    <submittedName>
        <fullName evidence="1">Methyltransferase</fullName>
    </submittedName>
</protein>
<dbReference type="Proteomes" id="UP000052167">
    <property type="component" value="Unassembled WGS sequence"/>
</dbReference>
<comment type="caution">
    <text evidence="1">The sequence shown here is derived from an EMBL/GenBank/DDBJ whole genome shotgun (WGS) entry which is preliminary data.</text>
</comment>
<dbReference type="RefSeq" id="WP_037168702.1">
    <property type="nucleotide sequence ID" value="NZ_CAJXID010000041.1"/>
</dbReference>
<sequence length="346" mass="38350">MHRIATLDGHSLITPAAVNREVLSPANARSAEADRSMAEAEVALILNIAARQIQEQRAPAQIISRLISSLHDLREKTGALWRDLIPLVQNHPVAAYFHEDPFTRWSFEKPRGYSGDAHLIDFIYGHPSTADEIARATPLGKTLYGYTRQAPSAVAVRERRDLLTRYVDSVADERGTGTEILTVAAGHLREADRSAALHQGKIQRWVALDQDPQSVGSTVRDFQGTAVDAVDGSVRGLLTNAYSLGTFDLIYAAGLYDYLTDKVAVRLTQKCLSMLKPNGIFLFANFSTEVPDDGYMETIMNWTLLLRSHADMLNIVDASLEGERAERQIFFGENRNIVYATIKKPA</sequence>
<dbReference type="Gene3D" id="3.40.50.150">
    <property type="entry name" value="Vaccinia Virus protein VP39"/>
    <property type="match status" value="1"/>
</dbReference>
<dbReference type="GO" id="GO:0032259">
    <property type="term" value="P:methylation"/>
    <property type="evidence" value="ECO:0007669"/>
    <property type="project" value="UniProtKB-KW"/>
</dbReference>
<dbReference type="AlphaFoldDB" id="A0A922T9X7"/>
<dbReference type="InterPro" id="IPR029063">
    <property type="entry name" value="SAM-dependent_MTases_sf"/>
</dbReference>
<keyword evidence="2" id="KW-1185">Reference proteome</keyword>
<dbReference type="OrthoDB" id="428497at2"/>
<proteinExistence type="predicted"/>
<name>A0A922T9X7_9HYPH</name>
<evidence type="ECO:0000313" key="1">
    <source>
        <dbReference type="EMBL" id="KEQ03892.1"/>
    </source>
</evidence>